<organism evidence="2 3">
    <name type="scientific">Tritrichomonas foetus</name>
    <dbReference type="NCBI Taxonomy" id="1144522"/>
    <lineage>
        <taxon>Eukaryota</taxon>
        <taxon>Metamonada</taxon>
        <taxon>Parabasalia</taxon>
        <taxon>Tritrichomonadida</taxon>
        <taxon>Tritrichomonadidae</taxon>
        <taxon>Tritrichomonas</taxon>
    </lineage>
</organism>
<dbReference type="VEuPathDB" id="TrichDB:TRFO_25849"/>
<gene>
    <name evidence="2" type="ORF">TRFO_25849</name>
</gene>
<accession>A0A1J4K451</accession>
<dbReference type="EMBL" id="MLAK01000734">
    <property type="protein sequence ID" value="OHT06159.1"/>
    <property type="molecule type" value="Genomic_DNA"/>
</dbReference>
<evidence type="ECO:0000313" key="3">
    <source>
        <dbReference type="Proteomes" id="UP000179807"/>
    </source>
</evidence>
<keyword evidence="1" id="KW-0812">Transmembrane</keyword>
<dbReference type="AlphaFoldDB" id="A0A1J4K451"/>
<sequence length="155" mass="18203">MNVVNLKIGMFIISISITCLSFFLIYSDLPIYLMLVMILSLIRWIKYILQSFPNIHDSKAIADFLFPLFLSLGSICLWILEFFIYNNLTLLNFCIFFVFTLTLPVLVLFTISFPTENGEYRNYFLYIFNSKNDKKSNSKNYLNHPTKSSTKSKFH</sequence>
<dbReference type="RefSeq" id="XP_068359295.1">
    <property type="nucleotide sequence ID" value="XM_068504604.1"/>
</dbReference>
<feature type="transmembrane region" description="Helical" evidence="1">
    <location>
        <begin position="90"/>
        <end position="111"/>
    </location>
</feature>
<keyword evidence="3" id="KW-1185">Reference proteome</keyword>
<dbReference type="Proteomes" id="UP000179807">
    <property type="component" value="Unassembled WGS sequence"/>
</dbReference>
<evidence type="ECO:0000256" key="1">
    <source>
        <dbReference type="SAM" id="Phobius"/>
    </source>
</evidence>
<reference evidence="2" key="1">
    <citation type="submission" date="2016-10" db="EMBL/GenBank/DDBJ databases">
        <authorList>
            <person name="Benchimol M."/>
            <person name="Almeida L.G."/>
            <person name="Vasconcelos A.T."/>
            <person name="Perreira-Neves A."/>
            <person name="Rosa I.A."/>
            <person name="Tasca T."/>
            <person name="Bogo M.R."/>
            <person name="de Souza W."/>
        </authorList>
    </citation>
    <scope>NUCLEOTIDE SEQUENCE [LARGE SCALE GENOMIC DNA]</scope>
    <source>
        <strain evidence="2">K</strain>
    </source>
</reference>
<feature type="transmembrane region" description="Helical" evidence="1">
    <location>
        <begin position="31"/>
        <end position="49"/>
    </location>
</feature>
<comment type="caution">
    <text evidence="2">The sequence shown here is derived from an EMBL/GenBank/DDBJ whole genome shotgun (WGS) entry which is preliminary data.</text>
</comment>
<feature type="transmembrane region" description="Helical" evidence="1">
    <location>
        <begin position="61"/>
        <end position="84"/>
    </location>
</feature>
<evidence type="ECO:0000313" key="2">
    <source>
        <dbReference type="EMBL" id="OHT06159.1"/>
    </source>
</evidence>
<keyword evidence="1" id="KW-0472">Membrane</keyword>
<protein>
    <submittedName>
        <fullName evidence="2">Uncharacterized protein</fullName>
    </submittedName>
</protein>
<name>A0A1J4K451_9EUKA</name>
<keyword evidence="1" id="KW-1133">Transmembrane helix</keyword>
<proteinExistence type="predicted"/>
<dbReference type="GeneID" id="94839308"/>